<proteinExistence type="predicted"/>
<protein>
    <submittedName>
        <fullName evidence="1">Uncharacterized protein</fullName>
    </submittedName>
</protein>
<comment type="caution">
    <text evidence="1">The sequence shown here is derived from an EMBL/GenBank/DDBJ whole genome shotgun (WGS) entry which is preliminary data.</text>
</comment>
<sequence>MEDQLLPWKLFYRNMGPSLVHSSTVIQQMAARLVRECHSHLRAIVLLVRTLKGVTDIGVWELALKQGMRQDMVDVLKFFWDQKDIITKHCIKTCTHCQEWSVDSLVSCWIENGLVETEANGKLIL</sequence>
<organism evidence="1 2">
    <name type="scientific">Camellia lanceoleosa</name>
    <dbReference type="NCBI Taxonomy" id="1840588"/>
    <lineage>
        <taxon>Eukaryota</taxon>
        <taxon>Viridiplantae</taxon>
        <taxon>Streptophyta</taxon>
        <taxon>Embryophyta</taxon>
        <taxon>Tracheophyta</taxon>
        <taxon>Spermatophyta</taxon>
        <taxon>Magnoliopsida</taxon>
        <taxon>eudicotyledons</taxon>
        <taxon>Gunneridae</taxon>
        <taxon>Pentapetalae</taxon>
        <taxon>asterids</taxon>
        <taxon>Ericales</taxon>
        <taxon>Theaceae</taxon>
        <taxon>Camellia</taxon>
    </lineage>
</organism>
<dbReference type="Proteomes" id="UP001060215">
    <property type="component" value="Chromosome 3"/>
</dbReference>
<reference evidence="1 2" key="1">
    <citation type="journal article" date="2022" name="Plant J.">
        <title>Chromosome-level genome of Camellia lanceoleosa provides a valuable resource for understanding genome evolution and self-incompatibility.</title>
        <authorList>
            <person name="Gong W."/>
            <person name="Xiao S."/>
            <person name="Wang L."/>
            <person name="Liao Z."/>
            <person name="Chang Y."/>
            <person name="Mo W."/>
            <person name="Hu G."/>
            <person name="Li W."/>
            <person name="Zhao G."/>
            <person name="Zhu H."/>
            <person name="Hu X."/>
            <person name="Ji K."/>
            <person name="Xiang X."/>
            <person name="Song Q."/>
            <person name="Yuan D."/>
            <person name="Jin S."/>
            <person name="Zhang L."/>
        </authorList>
    </citation>
    <scope>NUCLEOTIDE SEQUENCE [LARGE SCALE GENOMIC DNA]</scope>
    <source>
        <strain evidence="1">SQ_2022a</strain>
    </source>
</reference>
<dbReference type="EMBL" id="CM045760">
    <property type="protein sequence ID" value="KAI8028674.1"/>
    <property type="molecule type" value="Genomic_DNA"/>
</dbReference>
<accession>A0ACC0IW06</accession>
<evidence type="ECO:0000313" key="1">
    <source>
        <dbReference type="EMBL" id="KAI8028674.1"/>
    </source>
</evidence>
<evidence type="ECO:0000313" key="2">
    <source>
        <dbReference type="Proteomes" id="UP001060215"/>
    </source>
</evidence>
<name>A0ACC0IW06_9ERIC</name>
<gene>
    <name evidence="1" type="ORF">LOK49_LG02G02743</name>
</gene>
<keyword evidence="2" id="KW-1185">Reference proteome</keyword>